<dbReference type="GO" id="GO:0051707">
    <property type="term" value="P:response to other organism"/>
    <property type="evidence" value="ECO:0007669"/>
    <property type="project" value="UniProtKB-ARBA"/>
</dbReference>
<name>A0A5E4PX68_9NEOP</name>
<evidence type="ECO:0008006" key="4">
    <source>
        <dbReference type="Google" id="ProtNLM"/>
    </source>
</evidence>
<dbReference type="SUPFAM" id="SSF57095">
    <property type="entry name" value="Scorpion toxin-like"/>
    <property type="match status" value="1"/>
</dbReference>
<sequence length="79" mass="8765">MKTISIMFILAAFVCSTMSSPIDKAEPESPVEINMTPVQIVINPTQTLFCTNSWCHNICVQLGTRTGYCNAQNQCQCTF</sequence>
<keyword evidence="3" id="KW-1185">Reference proteome</keyword>
<dbReference type="Proteomes" id="UP000324832">
    <property type="component" value="Unassembled WGS sequence"/>
</dbReference>
<keyword evidence="1" id="KW-0732">Signal</keyword>
<dbReference type="InterPro" id="IPR036574">
    <property type="entry name" value="Scorpion_toxin-like_sf"/>
</dbReference>
<dbReference type="AlphaFoldDB" id="A0A5E4PX68"/>
<proteinExistence type="predicted"/>
<feature type="signal peptide" evidence="1">
    <location>
        <begin position="1"/>
        <end position="19"/>
    </location>
</feature>
<accession>A0A5E4PX68</accession>
<gene>
    <name evidence="2" type="ORF">LSINAPIS_LOCUS2904</name>
</gene>
<feature type="chain" id="PRO_5022961252" description="Invertebrate defensins family profile domain-containing protein" evidence="1">
    <location>
        <begin position="20"/>
        <end position="79"/>
    </location>
</feature>
<protein>
    <recommendedName>
        <fullName evidence="4">Invertebrate defensins family profile domain-containing protein</fullName>
    </recommendedName>
</protein>
<organism evidence="2 3">
    <name type="scientific">Leptidea sinapis</name>
    <dbReference type="NCBI Taxonomy" id="189913"/>
    <lineage>
        <taxon>Eukaryota</taxon>
        <taxon>Metazoa</taxon>
        <taxon>Ecdysozoa</taxon>
        <taxon>Arthropoda</taxon>
        <taxon>Hexapoda</taxon>
        <taxon>Insecta</taxon>
        <taxon>Pterygota</taxon>
        <taxon>Neoptera</taxon>
        <taxon>Endopterygota</taxon>
        <taxon>Lepidoptera</taxon>
        <taxon>Glossata</taxon>
        <taxon>Ditrysia</taxon>
        <taxon>Papilionoidea</taxon>
        <taxon>Pieridae</taxon>
        <taxon>Dismorphiinae</taxon>
        <taxon>Leptidea</taxon>
    </lineage>
</organism>
<evidence type="ECO:0000313" key="2">
    <source>
        <dbReference type="EMBL" id="VVC89865.1"/>
    </source>
</evidence>
<dbReference type="EMBL" id="FZQP02000659">
    <property type="protein sequence ID" value="VVC89865.1"/>
    <property type="molecule type" value="Genomic_DNA"/>
</dbReference>
<reference evidence="2 3" key="1">
    <citation type="submission" date="2017-07" db="EMBL/GenBank/DDBJ databases">
        <authorList>
            <person name="Talla V."/>
            <person name="Backstrom N."/>
        </authorList>
    </citation>
    <scope>NUCLEOTIDE SEQUENCE [LARGE SCALE GENOMIC DNA]</scope>
</reference>
<evidence type="ECO:0000313" key="3">
    <source>
        <dbReference type="Proteomes" id="UP000324832"/>
    </source>
</evidence>
<evidence type="ECO:0000256" key="1">
    <source>
        <dbReference type="SAM" id="SignalP"/>
    </source>
</evidence>